<accession>A0A2S7UVQ1</accession>
<protein>
    <submittedName>
        <fullName evidence="1">Glycosylase</fullName>
    </submittedName>
</protein>
<dbReference type="PANTHER" id="PTHR35279">
    <property type="match status" value="1"/>
</dbReference>
<reference evidence="1 2" key="1">
    <citation type="submission" date="2016-12" db="EMBL/GenBank/DDBJ databases">
        <title>Diversity of luminous bacteria.</title>
        <authorList>
            <person name="Yoshizawa S."/>
            <person name="Kogure K."/>
        </authorList>
    </citation>
    <scope>NUCLEOTIDE SEQUENCE [LARGE SCALE GENOMIC DNA]</scope>
    <source>
        <strain evidence="1 2">SA4-48</strain>
    </source>
</reference>
<dbReference type="Proteomes" id="UP000239007">
    <property type="component" value="Unassembled WGS sequence"/>
</dbReference>
<dbReference type="AlphaFoldDB" id="A0A2S7UVQ1"/>
<evidence type="ECO:0000313" key="2">
    <source>
        <dbReference type="Proteomes" id="UP000239007"/>
    </source>
</evidence>
<dbReference type="PANTHER" id="PTHR35279:SF1">
    <property type="entry name" value="ARABINANASE_LEVANSUCRASE_INVERTASE"/>
    <property type="match status" value="1"/>
</dbReference>
<proteinExistence type="predicted"/>
<gene>
    <name evidence="1" type="ORF">BTO11_09170</name>
</gene>
<dbReference type="EMBL" id="MSCH01000003">
    <property type="protein sequence ID" value="PQJ53818.1"/>
    <property type="molecule type" value="Genomic_DNA"/>
</dbReference>
<dbReference type="SUPFAM" id="SSF75005">
    <property type="entry name" value="Arabinanase/levansucrase/invertase"/>
    <property type="match status" value="1"/>
</dbReference>
<dbReference type="RefSeq" id="WP_105052315.1">
    <property type="nucleotide sequence ID" value="NZ_BMYG01000002.1"/>
</dbReference>
<name>A0A2S7UVQ1_9GAMM</name>
<organism evidence="1 2">
    <name type="scientific">Psychrosphaera saromensis</name>
    <dbReference type="NCBI Taxonomy" id="716813"/>
    <lineage>
        <taxon>Bacteria</taxon>
        <taxon>Pseudomonadati</taxon>
        <taxon>Pseudomonadota</taxon>
        <taxon>Gammaproteobacteria</taxon>
        <taxon>Alteromonadales</taxon>
        <taxon>Pseudoalteromonadaceae</taxon>
        <taxon>Psychrosphaera</taxon>
    </lineage>
</organism>
<sequence length="326" mass="37089">MFNWKRLGKVFVPDNYDTPLWMQEFAQSPSAIFYKGVIRIYFCSRPKPNSEKSYVSYIGYIDVTKDDPTKIIKISPKPLIDLGDVGTFDEFGTNPVSAIKLNENEVNLYYAGWTRCESVPINGAIGIATSTDGGNSFERLGAGPVIPYSLQEPFMMGSPRVKRFNGVWYLFYVAGKVWTESDSGKLEPIYKIRAASSDDGINWNKFNTDLIIDKIGELECQACPDVSFFDGKFHMFFSYRNHTEYKNSKGGYRIGYASSSNLFNWERDDSIANFDVSSVRDDWDSEMVSYPNILQLDDRVLMFYQGNQMGLRGFGVCELVRKNEVA</sequence>
<dbReference type="OrthoDB" id="9801455at2"/>
<dbReference type="Gene3D" id="2.115.10.20">
    <property type="entry name" value="Glycosyl hydrolase domain, family 43"/>
    <property type="match status" value="2"/>
</dbReference>
<evidence type="ECO:0000313" key="1">
    <source>
        <dbReference type="EMBL" id="PQJ53818.1"/>
    </source>
</evidence>
<comment type="caution">
    <text evidence="1">The sequence shown here is derived from an EMBL/GenBank/DDBJ whole genome shotgun (WGS) entry which is preliminary data.</text>
</comment>
<keyword evidence="2" id="KW-1185">Reference proteome</keyword>
<dbReference type="InterPro" id="IPR023296">
    <property type="entry name" value="Glyco_hydro_beta-prop_sf"/>
</dbReference>